<protein>
    <submittedName>
        <fullName evidence="1">Uncharacterized protein</fullName>
    </submittedName>
</protein>
<dbReference type="RefSeq" id="WP_048043189.1">
    <property type="nucleotide sequence ID" value="NZ_CP009511.1"/>
</dbReference>
<dbReference type="InterPro" id="IPR011604">
    <property type="entry name" value="PDDEXK-like_dom_sf"/>
</dbReference>
<dbReference type="EMBL" id="CP009511">
    <property type="protein sequence ID" value="AKB61376.1"/>
    <property type="molecule type" value="Genomic_DNA"/>
</dbReference>
<gene>
    <name evidence="1" type="ORF">MSMAP_1391</name>
</gene>
<organism evidence="1 2">
    <name type="scientific">Methanosarcina mazei SarPi</name>
    <dbReference type="NCBI Taxonomy" id="1434115"/>
    <lineage>
        <taxon>Archaea</taxon>
        <taxon>Methanobacteriati</taxon>
        <taxon>Methanobacteriota</taxon>
        <taxon>Stenosarchaea group</taxon>
        <taxon>Methanomicrobia</taxon>
        <taxon>Methanosarcinales</taxon>
        <taxon>Methanosarcinaceae</taxon>
        <taxon>Methanosarcina</taxon>
    </lineage>
</organism>
<sequence length="319" mass="36903">MDLLKLVKDKCNYFSDTSTIQGLRSIISHIEIAERHFEKGKQGEDYLFTDVIYRSNQAYEGSLKEAYRVITDNQPEKLSTFQIEKYFENGTILKDRVLALFVNYRQEWRNKSTHDYTLYFSEQEAFLAIVNVYAFFNILLDQMIEKKAYNQEKTELSKSETITLQQMQDKSLVEQVIQLLIKFSDNAPSKMVGSAMPMYLKKSLIGSLDAYIDSADEQIEVITEYAITDGDRKLYADMLIRKGESSLLIEIKNPTKSVNTLLNPGKDQLLAYMNASGINDGILYIPPRRSNSTKMETKEVEFEISDEKKRIVEIFPEKM</sequence>
<evidence type="ECO:0000313" key="2">
    <source>
        <dbReference type="Proteomes" id="UP000033116"/>
    </source>
</evidence>
<evidence type="ECO:0000313" key="1">
    <source>
        <dbReference type="EMBL" id="AKB61376.1"/>
    </source>
</evidence>
<dbReference type="Gene3D" id="3.90.320.10">
    <property type="match status" value="1"/>
</dbReference>
<proteinExistence type="predicted"/>
<reference evidence="1 2" key="1">
    <citation type="submission" date="2014-07" db="EMBL/GenBank/DDBJ databases">
        <title>Methanogenic archaea and the global carbon cycle.</title>
        <authorList>
            <person name="Henriksen J.R."/>
            <person name="Luke J."/>
            <person name="Reinhart S."/>
            <person name="Benedict M.N."/>
            <person name="Youngblut N.D."/>
            <person name="Metcalf M.E."/>
            <person name="Whitaker R.J."/>
            <person name="Metcalf W.W."/>
        </authorList>
    </citation>
    <scope>NUCLEOTIDE SEQUENCE [LARGE SCALE GENOMIC DNA]</scope>
    <source>
        <strain evidence="1 2">SarPi</strain>
    </source>
</reference>
<dbReference type="GeneID" id="24864578"/>
<dbReference type="HOGENOM" id="CLU_876155_0_0_2"/>
<dbReference type="Proteomes" id="UP000033116">
    <property type="component" value="Chromosome"/>
</dbReference>
<dbReference type="AlphaFoldDB" id="A0A0E3LS94"/>
<dbReference type="PATRIC" id="fig|1434115.4.peg.1765"/>
<name>A0A0E3LS94_METMZ</name>
<accession>A0A0E3LS94</accession>